<organism evidence="2">
    <name type="scientific">Puccinia triticina (isolate 1-1 / race 1 (BBBD))</name>
    <name type="common">Brown leaf rust fungus</name>
    <dbReference type="NCBI Taxonomy" id="630390"/>
    <lineage>
        <taxon>Eukaryota</taxon>
        <taxon>Fungi</taxon>
        <taxon>Dikarya</taxon>
        <taxon>Basidiomycota</taxon>
        <taxon>Pucciniomycotina</taxon>
        <taxon>Pucciniomycetes</taxon>
        <taxon>Pucciniales</taxon>
        <taxon>Pucciniaceae</taxon>
        <taxon>Puccinia</taxon>
    </lineage>
</organism>
<name>A0A180GDG9_PUCT1</name>
<proteinExistence type="predicted"/>
<dbReference type="AlphaFoldDB" id="A0A180GDG9"/>
<dbReference type="VEuPathDB" id="FungiDB:PTTG_06075"/>
<evidence type="ECO:0000256" key="1">
    <source>
        <dbReference type="SAM" id="MobiDB-lite"/>
    </source>
</evidence>
<dbReference type="OrthoDB" id="2502593at2759"/>
<dbReference type="EMBL" id="ADAS02000094">
    <property type="protein sequence ID" value="OAV90767.1"/>
    <property type="molecule type" value="Genomic_DNA"/>
</dbReference>
<reference evidence="2" key="1">
    <citation type="submission" date="2009-11" db="EMBL/GenBank/DDBJ databases">
        <authorList>
            <consortium name="The Broad Institute Genome Sequencing Platform"/>
            <person name="Ward D."/>
            <person name="Feldgarden M."/>
            <person name="Earl A."/>
            <person name="Young S.K."/>
            <person name="Zeng Q."/>
            <person name="Koehrsen M."/>
            <person name="Alvarado L."/>
            <person name="Berlin A."/>
            <person name="Bochicchio J."/>
            <person name="Borenstein D."/>
            <person name="Chapman S.B."/>
            <person name="Chen Z."/>
            <person name="Engels R."/>
            <person name="Freedman E."/>
            <person name="Gellesch M."/>
            <person name="Goldberg J."/>
            <person name="Griggs A."/>
            <person name="Gujja S."/>
            <person name="Heilman E."/>
            <person name="Heiman D."/>
            <person name="Hepburn T."/>
            <person name="Howarth C."/>
            <person name="Jen D."/>
            <person name="Larson L."/>
            <person name="Lewis B."/>
            <person name="Mehta T."/>
            <person name="Park D."/>
            <person name="Pearson M."/>
            <person name="Roberts A."/>
            <person name="Saif S."/>
            <person name="Shea T."/>
            <person name="Shenoy N."/>
            <person name="Sisk P."/>
            <person name="Stolte C."/>
            <person name="Sykes S."/>
            <person name="Thomson T."/>
            <person name="Walk T."/>
            <person name="White J."/>
            <person name="Yandava C."/>
            <person name="Izard J."/>
            <person name="Baranova O.V."/>
            <person name="Blanton J.M."/>
            <person name="Tanner A.C."/>
            <person name="Dewhirst F.E."/>
            <person name="Haas B."/>
            <person name="Nusbaum C."/>
            <person name="Birren B."/>
        </authorList>
    </citation>
    <scope>NUCLEOTIDE SEQUENCE [LARGE SCALE GENOMIC DNA]</scope>
    <source>
        <strain evidence="2">1-1 BBBD Race 1</strain>
    </source>
</reference>
<evidence type="ECO:0000313" key="2">
    <source>
        <dbReference type="EMBL" id="OAV90767.1"/>
    </source>
</evidence>
<reference evidence="3 4" key="3">
    <citation type="journal article" date="2017" name="G3 (Bethesda)">
        <title>Comparative analysis highlights variable genome content of wheat rusts and divergence of the mating loci.</title>
        <authorList>
            <person name="Cuomo C.A."/>
            <person name="Bakkeren G."/>
            <person name="Khalil H.B."/>
            <person name="Panwar V."/>
            <person name="Joly D."/>
            <person name="Linning R."/>
            <person name="Sakthikumar S."/>
            <person name="Song X."/>
            <person name="Adiconis X."/>
            <person name="Fan L."/>
            <person name="Goldberg J.M."/>
            <person name="Levin J.Z."/>
            <person name="Young S."/>
            <person name="Zeng Q."/>
            <person name="Anikster Y."/>
            <person name="Bruce M."/>
            <person name="Wang M."/>
            <person name="Yin C."/>
            <person name="McCallum B."/>
            <person name="Szabo L.J."/>
            <person name="Hulbert S."/>
            <person name="Chen X."/>
            <person name="Fellers J.P."/>
        </authorList>
    </citation>
    <scope>NUCLEOTIDE SEQUENCE</scope>
    <source>
        <strain evidence="3">isolate 1-1 / race 1 (BBBD)</strain>
        <strain evidence="4">Isolate 1-1 / race 1 (BBBD)</strain>
    </source>
</reference>
<evidence type="ECO:0000313" key="4">
    <source>
        <dbReference type="Proteomes" id="UP000005240"/>
    </source>
</evidence>
<reference evidence="2" key="2">
    <citation type="submission" date="2016-05" db="EMBL/GenBank/DDBJ databases">
        <title>Comparative analysis highlights variable genome content of wheat rusts and divergence of the mating loci.</title>
        <authorList>
            <person name="Cuomo C.A."/>
            <person name="Bakkeren G."/>
            <person name="Szabo L."/>
            <person name="Khalil H."/>
            <person name="Joly D."/>
            <person name="Goldberg J."/>
            <person name="Young S."/>
            <person name="Zeng Q."/>
            <person name="Fellers J."/>
        </authorList>
    </citation>
    <scope>NUCLEOTIDE SEQUENCE [LARGE SCALE GENOMIC DNA]</scope>
    <source>
        <strain evidence="2">1-1 BBBD Race 1</strain>
    </source>
</reference>
<keyword evidence="4" id="KW-1185">Reference proteome</keyword>
<reference evidence="3" key="4">
    <citation type="submission" date="2025-05" db="UniProtKB">
        <authorList>
            <consortium name="EnsemblFungi"/>
        </authorList>
    </citation>
    <scope>IDENTIFICATION</scope>
    <source>
        <strain evidence="3">isolate 1-1 / race 1 (BBBD)</strain>
    </source>
</reference>
<feature type="compositionally biased region" description="Low complexity" evidence="1">
    <location>
        <begin position="179"/>
        <end position="191"/>
    </location>
</feature>
<dbReference type="EnsemblFungi" id="PTTG_06075-t43_1">
    <property type="protein sequence ID" value="PTTG_06075-t43_1-p1"/>
    <property type="gene ID" value="PTTG_06075"/>
</dbReference>
<feature type="region of interest" description="Disordered" evidence="1">
    <location>
        <begin position="179"/>
        <end position="198"/>
    </location>
</feature>
<evidence type="ECO:0000313" key="3">
    <source>
        <dbReference type="EnsemblFungi" id="PTTG_06075-t43_1-p1"/>
    </source>
</evidence>
<accession>A0A180GDG9</accession>
<feature type="non-terminal residue" evidence="2">
    <location>
        <position position="1"/>
    </location>
</feature>
<gene>
    <name evidence="2" type="ORF">PTTG_06075</name>
</gene>
<protein>
    <submittedName>
        <fullName evidence="2 3">Uncharacterized protein</fullName>
    </submittedName>
</protein>
<sequence length="514" mass="57638">LTYTHNLNVHQHISRVPRWRRNLFSCARHVCRRSGKVSPASTFLDVPSWPRSPASGLYRSPGPKVQRADLFTRSFSSWATARFHHPCLLTFLPSIFFYKDINRMFLWTKRASVLNELVVLVSFNLISVTLQAPPFSPMSLPATMGLANPAVEIGTKLSRKPSLNPSEFEAIEMTSAPAANSKSNSLLNPSKTPTSGPVVPSDKLELLKYMSSFHKLPNSVSPETNLAKGEKTEDQIIQLARLNTQRKDIIKQAGLILKHRRQRTMAKFAVRLEEIAQSIELAKRVLRHPHADADGLVDWNTGLSRLDEVVKKAKSLHQQKIKAQLSAPPKASSRIFEPIGRDPSDAVLENLQRTLTDGLENLLKLAKKHEDTVDAKLQGQLRVAKKYEDKDGAKLQGHLNDYRNTIFLVLNSVREFGLVNKDSLARLLSDSDTLKMLAKSDVRTVVSGKSRADSAQLTSLKAAWRKSLDELIRASPSGDYGSFYVQEEARSVDLVRIEYWEIVHDLLMNHAHPA</sequence>
<dbReference type="Proteomes" id="UP000005240">
    <property type="component" value="Unassembled WGS sequence"/>
</dbReference>